<gene>
    <name evidence="3" type="ORF">CBM2586_P60008</name>
    <name evidence="2" type="ORF">CBM2589_P50008</name>
    <name evidence="4" type="ORF">CBM2636_P10081</name>
</gene>
<organism evidence="3">
    <name type="scientific">Cupriavidus taiwanensis</name>
    <dbReference type="NCBI Taxonomy" id="164546"/>
    <lineage>
        <taxon>Bacteria</taxon>
        <taxon>Pseudomonadati</taxon>
        <taxon>Pseudomonadota</taxon>
        <taxon>Betaproteobacteria</taxon>
        <taxon>Burkholderiales</taxon>
        <taxon>Burkholderiaceae</taxon>
        <taxon>Cupriavidus</taxon>
    </lineage>
</organism>
<proteinExistence type="predicted"/>
<geneLocation type="plasmid" evidence="6">
    <name>cbm2589_p</name>
</geneLocation>
<keyword evidence="4" id="KW-0614">Plasmid</keyword>
<feature type="region of interest" description="Disordered" evidence="1">
    <location>
        <begin position="1"/>
        <end position="20"/>
    </location>
</feature>
<sequence>MPSGDVGNMGECPGRDSSDGSRHMYRQFAFYTLTQHSASSRHDSRQEPYAVALHVRICAGGGG</sequence>
<dbReference type="Proteomes" id="UP000257016">
    <property type="component" value="Unassembled WGS sequence"/>
</dbReference>
<evidence type="ECO:0000313" key="5">
    <source>
        <dbReference type="Proteomes" id="UP000254259"/>
    </source>
</evidence>
<accession>A0A375CPR3</accession>
<geneLocation type="plasmid" evidence="4">
    <name>CBM2636p</name>
</geneLocation>
<dbReference type="EMBL" id="OFSN01000063">
    <property type="protein sequence ID" value="SOY78156.1"/>
    <property type="molecule type" value="Genomic_DNA"/>
</dbReference>
<dbReference type="Proteomes" id="UP000256297">
    <property type="component" value="Plasmid CBM2589_p"/>
</dbReference>
<reference evidence="5 6" key="1">
    <citation type="submission" date="2018-01" db="EMBL/GenBank/DDBJ databases">
        <authorList>
            <person name="Clerissi C."/>
        </authorList>
    </citation>
    <scope>NUCLEOTIDE SEQUENCE</scope>
    <source>
        <strain evidence="3">Cupriavidus taiwanensis LMG 19430</strain>
        <strain evidence="2">Cupriavidus taiwanensis STM 3521</strain>
        <strain evidence="4">Cupriavidus taiwanensis SWF 66322</strain>
        <plasmid evidence="6">cbm2589_p</plasmid>
        <plasmid evidence="5">cbm2636p</plasmid>
        <plasmid evidence="4">CBM2636p</plasmid>
    </source>
</reference>
<dbReference type="AlphaFoldDB" id="A0A375CPR3"/>
<name>A0A375CPR3_9BURK</name>
<protein>
    <submittedName>
        <fullName evidence="3">Uncharacterized protein</fullName>
    </submittedName>
</protein>
<evidence type="ECO:0000256" key="1">
    <source>
        <dbReference type="SAM" id="MobiDB-lite"/>
    </source>
</evidence>
<evidence type="ECO:0000313" key="4">
    <source>
        <dbReference type="EMBL" id="SPD69170.1"/>
    </source>
</evidence>
<dbReference type="EMBL" id="OFSP01000073">
    <property type="protein sequence ID" value="SOY77201.1"/>
    <property type="molecule type" value="Genomic_DNA"/>
</dbReference>
<dbReference type="EMBL" id="LT984815">
    <property type="protein sequence ID" value="SPD69170.1"/>
    <property type="molecule type" value="Genomic_DNA"/>
</dbReference>
<evidence type="ECO:0000313" key="2">
    <source>
        <dbReference type="EMBL" id="SOY77201.1"/>
    </source>
</evidence>
<evidence type="ECO:0000313" key="6">
    <source>
        <dbReference type="Proteomes" id="UP000256297"/>
    </source>
</evidence>
<evidence type="ECO:0000313" key="3">
    <source>
        <dbReference type="EMBL" id="SOY78156.1"/>
    </source>
</evidence>
<dbReference type="Proteomes" id="UP000254259">
    <property type="component" value="Plasmid CBM2636p"/>
</dbReference>
<geneLocation type="plasmid" evidence="5">
    <name>cbm2636p</name>
</geneLocation>